<evidence type="ECO:0000313" key="1">
    <source>
        <dbReference type="EMBL" id="MDP9895343.1"/>
    </source>
</evidence>
<dbReference type="RefSeq" id="WP_307686055.1">
    <property type="nucleotide sequence ID" value="NZ_JAUSRD010000012.1"/>
</dbReference>
<dbReference type="EMBL" id="JAUSRD010000012">
    <property type="protein sequence ID" value="MDP9895343.1"/>
    <property type="molecule type" value="Genomic_DNA"/>
</dbReference>
<accession>A0AAW8D3M1</accession>
<reference evidence="1" key="1">
    <citation type="submission" date="2023-07" db="EMBL/GenBank/DDBJ databases">
        <title>Sorghum-associated microbial communities from plants grown in Nebraska, USA.</title>
        <authorList>
            <person name="Schachtman D."/>
        </authorList>
    </citation>
    <scope>NUCLEOTIDE SEQUENCE</scope>
    <source>
        <strain evidence="1">DS3754</strain>
    </source>
</reference>
<evidence type="ECO:0000313" key="2">
    <source>
        <dbReference type="Proteomes" id="UP001242045"/>
    </source>
</evidence>
<name>A0AAW8D3M1_9BURK</name>
<dbReference type="Proteomes" id="UP001242045">
    <property type="component" value="Unassembled WGS sequence"/>
</dbReference>
<protein>
    <submittedName>
        <fullName evidence="1">Uncharacterized protein</fullName>
    </submittedName>
</protein>
<organism evidence="1 2">
    <name type="scientific">Variovorax boronicumulans</name>
    <dbReference type="NCBI Taxonomy" id="436515"/>
    <lineage>
        <taxon>Bacteria</taxon>
        <taxon>Pseudomonadati</taxon>
        <taxon>Pseudomonadota</taxon>
        <taxon>Betaproteobacteria</taxon>
        <taxon>Burkholderiales</taxon>
        <taxon>Comamonadaceae</taxon>
        <taxon>Variovorax</taxon>
    </lineage>
</organism>
<comment type="caution">
    <text evidence="1">The sequence shown here is derived from an EMBL/GenBank/DDBJ whole genome shotgun (WGS) entry which is preliminary data.</text>
</comment>
<proteinExistence type="predicted"/>
<sequence>MSRTIELLPGESLTLRSGITIVVPITVSAIYPTTISAAASIAPSSGSIEPEHGAAIFVIEQLTAAARNQALNLDDWSQIQKLAEHLARARRAQIEGWT</sequence>
<gene>
    <name evidence="1" type="ORF">J2W31_004468</name>
</gene>
<dbReference type="AlphaFoldDB" id="A0AAW8D3M1"/>